<dbReference type="Proteomes" id="UP000005627">
    <property type="component" value="Chromosome 2"/>
</dbReference>
<dbReference type="InterPro" id="IPR036412">
    <property type="entry name" value="HAD-like_sf"/>
</dbReference>
<dbReference type="InterPro" id="IPR050324">
    <property type="entry name" value="CDP-alcohol_PTase-I"/>
</dbReference>
<reference evidence="1 2" key="1">
    <citation type="journal article" date="2011" name="Proc. Natl. Acad. Sci. U.S.A.">
        <title>Evolutionary erosion of yeast sex chromosomes by mating-type switching accidents.</title>
        <authorList>
            <person name="Gordon J.L."/>
            <person name="Armisen D."/>
            <person name="Proux-Wera E."/>
            <person name="Oheigeartaigh S.S."/>
            <person name="Byrne K.P."/>
            <person name="Wolfe K.H."/>
        </authorList>
    </citation>
    <scope>NUCLEOTIDE SEQUENCE [LARGE SCALE GENOMIC DNA]</scope>
    <source>
        <strain evidence="2">ATCC 10662 / CBS 1146 / NBRC 0425 / NCYC 2629 / NRRL Y-866</strain>
    </source>
</reference>
<accession>G8ZP56</accession>
<dbReference type="SFLD" id="SFLDS00003">
    <property type="entry name" value="Haloacid_Dehalogenase"/>
    <property type="match status" value="1"/>
</dbReference>
<dbReference type="InParanoid" id="G8ZP56"/>
<evidence type="ECO:0008006" key="3">
    <source>
        <dbReference type="Google" id="ProtNLM"/>
    </source>
</evidence>
<dbReference type="InterPro" id="IPR006357">
    <property type="entry name" value="HAD-SF_hydro_IIA"/>
</dbReference>
<name>G8ZP56_TORDE</name>
<dbReference type="OrthoDB" id="10251048at2759"/>
<dbReference type="Pfam" id="PF13242">
    <property type="entry name" value="Hydrolase_like"/>
    <property type="match status" value="1"/>
</dbReference>
<evidence type="ECO:0000313" key="1">
    <source>
        <dbReference type="EMBL" id="CCE90400.1"/>
    </source>
</evidence>
<dbReference type="GeneID" id="11504321"/>
<dbReference type="EMBL" id="HE616743">
    <property type="protein sequence ID" value="CCE90400.1"/>
    <property type="molecule type" value="Genomic_DNA"/>
</dbReference>
<dbReference type="SFLD" id="SFLDG01139">
    <property type="entry name" value="C2.A:_Pyridoxal_Phosphate_Phos"/>
    <property type="match status" value="1"/>
</dbReference>
<dbReference type="GO" id="GO:0005739">
    <property type="term" value="C:mitochondrion"/>
    <property type="evidence" value="ECO:0007669"/>
    <property type="project" value="TreeGrafter"/>
</dbReference>
<dbReference type="STRING" id="1076872.G8ZP56"/>
<dbReference type="GO" id="GO:0046474">
    <property type="term" value="P:glycerophospholipid biosynthetic process"/>
    <property type="evidence" value="ECO:0007669"/>
    <property type="project" value="TreeGrafter"/>
</dbReference>
<dbReference type="InterPro" id="IPR023214">
    <property type="entry name" value="HAD_sf"/>
</dbReference>
<dbReference type="InterPro" id="IPR006353">
    <property type="entry name" value="HAD-SF_hydro_IIA_CECR5"/>
</dbReference>
<dbReference type="FunFam" id="3.40.50.1000:FF:000178">
    <property type="entry name" value="Predicted phosphatase"/>
    <property type="match status" value="1"/>
</dbReference>
<dbReference type="PANTHER" id="PTHR14269:SF57">
    <property type="entry name" value="SUPERFAMILY HYDROLASE, PUTATIVE (AFU_ORTHOLOGUE AFUA_2G02580)-RELATED"/>
    <property type="match status" value="1"/>
</dbReference>
<dbReference type="NCBIfam" id="TIGR01460">
    <property type="entry name" value="HAD-SF-IIA"/>
    <property type="match status" value="1"/>
</dbReference>
<dbReference type="PANTHER" id="PTHR14269">
    <property type="entry name" value="CDP-DIACYLGLYCEROL--GLYCEROL-3-PHOSPHATE 3-PHOSPHATIDYLTRANSFERASE-RELATED"/>
    <property type="match status" value="1"/>
</dbReference>
<sequence>MMFKRFFQTSRKNIAFAFDIDGVLLRSKTPIPRASEALKLLHENEIPFILLTNGGGQLEKDRVEFISDALDVPISPLQIVLSHTPYKGLVNKYDKILAVGTPSVRRVAEDYGFKHVVHQSDILRYRRDIAPFSGLSDQQILESSREIPDLDKKRFDAVLVFNDPHDWGADIQIILDAINSENGMLNTIRNENSSKPSIPIYFSNQDLLWANSYTLNRFGQGAFRLLIRKLYSELNDGLQLDDNTIGKPTKLTYDFAHHVLIDWQEKINSQTTHSTTQRLPSLGLPPKQTPFQDVYMIGDNPASDIIGAQLYGWKSCLVKTGVYREGAPLKHIKPTMIVEDVYEAVAKVLNQ</sequence>
<dbReference type="HOGENOM" id="CLU_030880_1_0_1"/>
<dbReference type="SUPFAM" id="SSF56784">
    <property type="entry name" value="HAD-like"/>
    <property type="match status" value="1"/>
</dbReference>
<protein>
    <recommendedName>
        <fullName evidence="3">TIGR01456 family HAD hydrolase</fullName>
    </recommendedName>
</protein>
<organism evidence="1 2">
    <name type="scientific">Torulaspora delbrueckii</name>
    <name type="common">Yeast</name>
    <name type="synonym">Candida colliculosa</name>
    <dbReference type="NCBI Taxonomy" id="4950"/>
    <lineage>
        <taxon>Eukaryota</taxon>
        <taxon>Fungi</taxon>
        <taxon>Dikarya</taxon>
        <taxon>Ascomycota</taxon>
        <taxon>Saccharomycotina</taxon>
        <taxon>Saccharomycetes</taxon>
        <taxon>Saccharomycetales</taxon>
        <taxon>Saccharomycetaceae</taxon>
        <taxon>Torulaspora</taxon>
    </lineage>
</organism>
<dbReference type="NCBIfam" id="TIGR01456">
    <property type="entry name" value="CECR5"/>
    <property type="match status" value="1"/>
</dbReference>
<dbReference type="Pfam" id="PF13344">
    <property type="entry name" value="Hydrolase_6"/>
    <property type="match status" value="1"/>
</dbReference>
<proteinExistence type="predicted"/>
<keyword evidence="2" id="KW-1185">Reference proteome</keyword>
<dbReference type="FunCoup" id="G8ZP56">
    <property type="interactions" value="279"/>
</dbReference>
<dbReference type="KEGG" id="tdl:TDEL_0B02710"/>
<dbReference type="eggNOG" id="KOG1618">
    <property type="taxonomic scope" value="Eukaryota"/>
</dbReference>
<dbReference type="RefSeq" id="XP_003679611.1">
    <property type="nucleotide sequence ID" value="XM_003679563.1"/>
</dbReference>
<dbReference type="Gene3D" id="3.40.50.1000">
    <property type="entry name" value="HAD superfamily/HAD-like"/>
    <property type="match status" value="2"/>
</dbReference>
<gene>
    <name evidence="1" type="primary">TDEL0B02710</name>
    <name evidence="1" type="ORF">TDEL_0B02710</name>
</gene>
<evidence type="ECO:0000313" key="2">
    <source>
        <dbReference type="Proteomes" id="UP000005627"/>
    </source>
</evidence>
<dbReference type="AlphaFoldDB" id="G8ZP56"/>